<keyword evidence="2 3" id="KW-0479">Metal-binding</keyword>
<feature type="binding site" evidence="3">
    <location>
        <position position="102"/>
    </location>
    <ligand>
        <name>a divalent metal cation</name>
        <dbReference type="ChEBI" id="CHEBI:60240"/>
        <label>1</label>
    </ligand>
</feature>
<feature type="binding site" evidence="3">
    <location>
        <position position="220"/>
    </location>
    <ligand>
        <name>a divalent metal cation</name>
        <dbReference type="ChEBI" id="CHEBI:60240"/>
        <label>1</label>
    </ligand>
</feature>
<evidence type="ECO:0000256" key="1">
    <source>
        <dbReference type="ARBA" id="ARBA00006964"/>
    </source>
</evidence>
<dbReference type="RefSeq" id="WP_201675799.1">
    <property type="nucleotide sequence ID" value="NZ_JAEQNE010000004.1"/>
</dbReference>
<keyword evidence="5" id="KW-1185">Reference proteome</keyword>
<sequence length="252" mass="26892">MTTRQDLLQACDDLLQPERFKDYGPNGLQVEGCEPVRRLVSGVTASRALIEAAVAQQADAIFVHHGLFWRGQDGRVTGWMKQRLALLLAHDINLLAYHLPLDAHPELGNNAQLGRQLGLQATARFGEQDLGFLGGRSDGAAFADSEALAQHVGGALGRPVTCVPGARGPVRRIAWCTGGAQSYFEAAIAAGAEAFLTGEISEPQAHYARECGVSFLACGHHATERYGAPAVAAHVARQLGIEHVFVDIENPA</sequence>
<comment type="caution">
    <text evidence="4">The sequence shown here is derived from an EMBL/GenBank/DDBJ whole genome shotgun (WGS) entry which is preliminary data.</text>
</comment>
<evidence type="ECO:0000256" key="2">
    <source>
        <dbReference type="ARBA" id="ARBA00022723"/>
    </source>
</evidence>
<dbReference type="PANTHER" id="PTHR13799">
    <property type="entry name" value="NGG1 INTERACTING FACTOR 3"/>
    <property type="match status" value="1"/>
</dbReference>
<accession>A0A936Z3W0</accession>
<dbReference type="GO" id="GO:0046872">
    <property type="term" value="F:metal ion binding"/>
    <property type="evidence" value="ECO:0007669"/>
    <property type="project" value="UniProtKB-KW"/>
</dbReference>
<dbReference type="EMBL" id="JAEQNE010000004">
    <property type="protein sequence ID" value="MBL0393146.1"/>
    <property type="molecule type" value="Genomic_DNA"/>
</dbReference>
<dbReference type="NCBIfam" id="TIGR00486">
    <property type="entry name" value="YbgI_SA1388"/>
    <property type="match status" value="1"/>
</dbReference>
<dbReference type="InterPro" id="IPR002678">
    <property type="entry name" value="DUF34/NIF3"/>
</dbReference>
<feature type="binding site" evidence="3">
    <location>
        <position position="224"/>
    </location>
    <ligand>
        <name>a divalent metal cation</name>
        <dbReference type="ChEBI" id="CHEBI:60240"/>
        <label>1</label>
    </ligand>
</feature>
<feature type="binding site" evidence="3">
    <location>
        <position position="65"/>
    </location>
    <ligand>
        <name>a divalent metal cation</name>
        <dbReference type="ChEBI" id="CHEBI:60240"/>
        <label>1</label>
    </ligand>
</feature>
<organism evidence="4 5">
    <name type="scientific">Ramlibacter monticola</name>
    <dbReference type="NCBI Taxonomy" id="1926872"/>
    <lineage>
        <taxon>Bacteria</taxon>
        <taxon>Pseudomonadati</taxon>
        <taxon>Pseudomonadota</taxon>
        <taxon>Betaproteobacteria</taxon>
        <taxon>Burkholderiales</taxon>
        <taxon>Comamonadaceae</taxon>
        <taxon>Ramlibacter</taxon>
    </lineage>
</organism>
<comment type="similarity">
    <text evidence="1">Belongs to the GTP cyclohydrolase I type 2/NIF3 family.</text>
</comment>
<gene>
    <name evidence="4" type="ORF">JJ685_18545</name>
</gene>
<dbReference type="GO" id="GO:0005737">
    <property type="term" value="C:cytoplasm"/>
    <property type="evidence" value="ECO:0007669"/>
    <property type="project" value="TreeGrafter"/>
</dbReference>
<dbReference type="Gene3D" id="3.40.1390.30">
    <property type="entry name" value="NIF3 (NGG1p interacting factor 3)-like"/>
    <property type="match status" value="2"/>
</dbReference>
<dbReference type="Proteomes" id="UP000599109">
    <property type="component" value="Unassembled WGS sequence"/>
</dbReference>
<proteinExistence type="inferred from homology"/>
<evidence type="ECO:0000256" key="3">
    <source>
        <dbReference type="PIRSR" id="PIRSR602678-1"/>
    </source>
</evidence>
<dbReference type="InterPro" id="IPR036069">
    <property type="entry name" value="DUF34/NIF3_sf"/>
</dbReference>
<evidence type="ECO:0000313" key="4">
    <source>
        <dbReference type="EMBL" id="MBL0393146.1"/>
    </source>
</evidence>
<dbReference type="Pfam" id="PF01784">
    <property type="entry name" value="DUF34_NIF3"/>
    <property type="match status" value="1"/>
</dbReference>
<dbReference type="SUPFAM" id="SSF102705">
    <property type="entry name" value="NIF3 (NGG1p interacting factor 3)-like"/>
    <property type="match status" value="1"/>
</dbReference>
<evidence type="ECO:0000313" key="5">
    <source>
        <dbReference type="Proteomes" id="UP000599109"/>
    </source>
</evidence>
<dbReference type="AlphaFoldDB" id="A0A936Z3W0"/>
<protein>
    <submittedName>
        <fullName evidence="4">Nif3-like dinuclear metal center hexameric protein</fullName>
    </submittedName>
</protein>
<reference evidence="4 5" key="1">
    <citation type="journal article" date="2017" name="Int. J. Syst. Evol. Microbiol.">
        <title>Ramlibacter monticola sp. nov., isolated from forest soil.</title>
        <authorList>
            <person name="Chaudhary D.K."/>
            <person name="Kim J."/>
        </authorList>
    </citation>
    <scope>NUCLEOTIDE SEQUENCE [LARGE SCALE GENOMIC DNA]</scope>
    <source>
        <strain evidence="4 5">KACC 19175</strain>
    </source>
</reference>
<dbReference type="PANTHER" id="PTHR13799:SF14">
    <property type="entry name" value="GTP CYCLOHYDROLASE 1 TYPE 2 HOMOLOG"/>
    <property type="match status" value="1"/>
</dbReference>
<feature type="binding site" evidence="3">
    <location>
        <position position="64"/>
    </location>
    <ligand>
        <name>a divalent metal cation</name>
        <dbReference type="ChEBI" id="CHEBI:60240"/>
        <label>2</label>
    </ligand>
</feature>
<name>A0A936Z3W0_9BURK</name>